<name>A0ABS8DFZ4_9FIRM</name>
<dbReference type="EMBL" id="JAJCIS010000003">
    <property type="protein sequence ID" value="MCB7387017.1"/>
    <property type="molecule type" value="Genomic_DNA"/>
</dbReference>
<dbReference type="Proteomes" id="UP001299546">
    <property type="component" value="Unassembled WGS sequence"/>
</dbReference>
<comment type="caution">
    <text evidence="2">The sequence shown here is derived from an EMBL/GenBank/DDBJ whole genome shotgun (WGS) entry which is preliminary data.</text>
</comment>
<organism evidence="2 3">
    <name type="scientific">Bariatricus massiliensis</name>
    <dbReference type="NCBI Taxonomy" id="1745713"/>
    <lineage>
        <taxon>Bacteria</taxon>
        <taxon>Bacillati</taxon>
        <taxon>Bacillota</taxon>
        <taxon>Clostridia</taxon>
        <taxon>Lachnospirales</taxon>
        <taxon>Lachnospiraceae</taxon>
        <taxon>Bariatricus</taxon>
    </lineage>
</organism>
<dbReference type="InterPro" id="IPR011576">
    <property type="entry name" value="Pyridox_Oxase_N"/>
</dbReference>
<evidence type="ECO:0000259" key="1">
    <source>
        <dbReference type="Pfam" id="PF01243"/>
    </source>
</evidence>
<evidence type="ECO:0000313" key="2">
    <source>
        <dbReference type="EMBL" id="MCB7387017.1"/>
    </source>
</evidence>
<dbReference type="Gene3D" id="2.30.110.10">
    <property type="entry name" value="Electron Transport, Fmn-binding Protein, Chain A"/>
    <property type="match status" value="1"/>
</dbReference>
<protein>
    <submittedName>
        <fullName evidence="2">Pyridoxamine 5'-phosphate oxidase family protein</fullName>
    </submittedName>
</protein>
<dbReference type="Pfam" id="PF01243">
    <property type="entry name" value="PNPOx_N"/>
    <property type="match status" value="1"/>
</dbReference>
<dbReference type="InterPro" id="IPR012349">
    <property type="entry name" value="Split_barrel_FMN-bd"/>
</dbReference>
<feature type="domain" description="Pyridoxamine 5'-phosphate oxidase N-terminal" evidence="1">
    <location>
        <begin position="17"/>
        <end position="133"/>
    </location>
</feature>
<dbReference type="RefSeq" id="WP_066733531.1">
    <property type="nucleotide sequence ID" value="NZ_JAJCIQ010000003.1"/>
</dbReference>
<proteinExistence type="predicted"/>
<evidence type="ECO:0000313" key="3">
    <source>
        <dbReference type="Proteomes" id="UP001299546"/>
    </source>
</evidence>
<dbReference type="SUPFAM" id="SSF50475">
    <property type="entry name" value="FMN-binding split barrel"/>
    <property type="match status" value="1"/>
</dbReference>
<sequence length="163" mass="19220">MKFSVDKSISYEDAVKRMFEMLGDCKIMALASSSNDYVMVRNVSCLFYDDKIYFKTDKNFRKTKQLFENPRVAMCWSGVQVEGIAENKGLVVDEPGRRFEEGYKKYLWESYNKYSHEDTEILIEVSPKYVEIWDTSEDGYAYQLFIDFDSKSVEVKPYDKKDN</sequence>
<keyword evidence="3" id="KW-1185">Reference proteome</keyword>
<gene>
    <name evidence="2" type="ORF">LIZ65_06915</name>
</gene>
<reference evidence="2 3" key="1">
    <citation type="submission" date="2021-10" db="EMBL/GenBank/DDBJ databases">
        <title>Collection of gut derived symbiotic bacterial strains cultured from healthy donors.</title>
        <authorList>
            <person name="Lin H."/>
            <person name="Littmann E."/>
            <person name="Kohout C."/>
            <person name="Pamer E.G."/>
        </authorList>
    </citation>
    <scope>NUCLEOTIDE SEQUENCE [LARGE SCALE GENOMIC DNA]</scope>
    <source>
        <strain evidence="2 3">DFI.1.165</strain>
    </source>
</reference>
<accession>A0ABS8DFZ4</accession>